<comment type="similarity">
    <text evidence="1">Belongs to the cutinase family.</text>
</comment>
<feature type="non-terminal residue" evidence="10">
    <location>
        <position position="181"/>
    </location>
</feature>
<feature type="active site" description="Proton donor/acceptor" evidence="8">
    <location>
        <position position="163"/>
    </location>
</feature>
<comment type="catalytic activity">
    <reaction evidence="7">
        <text>cutin + H2O = cutin monomers.</text>
        <dbReference type="EC" id="3.1.1.74"/>
    </reaction>
</comment>
<comment type="caution">
    <text evidence="10">The sequence shown here is derived from an EMBL/GenBank/DDBJ whole genome shotgun (WGS) entry which is preliminary data.</text>
</comment>
<sequence>CKKVVLLFARGSTEPGTMGMTVGPALSSALQRKFGAANFQSQGISYPASIDGAVSGAINPAGAPGSKDMTKKAKAILERCPTTNIVLAGYSQGAEQVHGALQKDNLGPDGAKIAAACTYGDPMAGERTKALGGWGCMPEARTQVNCAKGDGVCTGAFSISAAHLSYTGDGSIAKCVNFVSG</sequence>
<dbReference type="GO" id="GO:0005576">
    <property type="term" value="C:extracellular region"/>
    <property type="evidence" value="ECO:0007669"/>
    <property type="project" value="InterPro"/>
</dbReference>
<proteinExistence type="inferred from homology"/>
<evidence type="ECO:0000313" key="10">
    <source>
        <dbReference type="EMBL" id="KAF2423503.1"/>
    </source>
</evidence>
<evidence type="ECO:0000256" key="2">
    <source>
        <dbReference type="ARBA" id="ARBA00013095"/>
    </source>
</evidence>
<keyword evidence="5" id="KW-0378">Hydrolase</keyword>
<keyword evidence="4" id="KW-0732">Signal</keyword>
<evidence type="ECO:0000256" key="1">
    <source>
        <dbReference type="ARBA" id="ARBA00007534"/>
    </source>
</evidence>
<organism evidence="10 11">
    <name type="scientific">Tothia fuscella</name>
    <dbReference type="NCBI Taxonomy" id="1048955"/>
    <lineage>
        <taxon>Eukaryota</taxon>
        <taxon>Fungi</taxon>
        <taxon>Dikarya</taxon>
        <taxon>Ascomycota</taxon>
        <taxon>Pezizomycotina</taxon>
        <taxon>Dothideomycetes</taxon>
        <taxon>Pleosporomycetidae</taxon>
        <taxon>Venturiales</taxon>
        <taxon>Cylindrosympodiaceae</taxon>
        <taxon>Tothia</taxon>
    </lineage>
</organism>
<evidence type="ECO:0000313" key="11">
    <source>
        <dbReference type="Proteomes" id="UP000800235"/>
    </source>
</evidence>
<dbReference type="SMART" id="SM01110">
    <property type="entry name" value="Cutinase"/>
    <property type="match status" value="1"/>
</dbReference>
<dbReference type="EC" id="3.1.1.74" evidence="2"/>
<evidence type="ECO:0000256" key="6">
    <source>
        <dbReference type="ARBA" id="ARBA00023157"/>
    </source>
</evidence>
<dbReference type="InterPro" id="IPR011150">
    <property type="entry name" value="Cutinase_monf"/>
</dbReference>
<dbReference type="SUPFAM" id="SSF53474">
    <property type="entry name" value="alpha/beta-Hydrolases"/>
    <property type="match status" value="1"/>
</dbReference>
<dbReference type="PRINTS" id="PR00129">
    <property type="entry name" value="CUTINASE"/>
</dbReference>
<gene>
    <name evidence="10" type="ORF">EJ08DRAFT_570053</name>
</gene>
<dbReference type="OrthoDB" id="2975078at2759"/>
<evidence type="ECO:0000256" key="7">
    <source>
        <dbReference type="ARBA" id="ARBA00034045"/>
    </source>
</evidence>
<dbReference type="InterPro" id="IPR000675">
    <property type="entry name" value="Cutinase/axe"/>
</dbReference>
<name>A0A9P4TTW1_9PEZI</name>
<evidence type="ECO:0000256" key="3">
    <source>
        <dbReference type="ARBA" id="ARBA00022487"/>
    </source>
</evidence>
<feature type="active site" description="Nucleophile" evidence="8">
    <location>
        <position position="91"/>
    </location>
</feature>
<evidence type="ECO:0000256" key="5">
    <source>
        <dbReference type="ARBA" id="ARBA00022801"/>
    </source>
</evidence>
<evidence type="ECO:0000256" key="8">
    <source>
        <dbReference type="PIRSR" id="PIRSR611150-1"/>
    </source>
</evidence>
<keyword evidence="6 9" id="KW-1015">Disulfide bond</keyword>
<protein>
    <recommendedName>
        <fullName evidence="2">cutinase</fullName>
        <ecNumber evidence="2">3.1.1.74</ecNumber>
    </recommendedName>
</protein>
<dbReference type="Gene3D" id="3.40.50.1820">
    <property type="entry name" value="alpha/beta hydrolase"/>
    <property type="match status" value="1"/>
</dbReference>
<dbReference type="EMBL" id="MU007081">
    <property type="protein sequence ID" value="KAF2423503.1"/>
    <property type="molecule type" value="Genomic_DNA"/>
</dbReference>
<keyword evidence="3" id="KW-0719">Serine esterase</keyword>
<accession>A0A9P4TTW1</accession>
<dbReference type="PANTHER" id="PTHR48250:SF2">
    <property type="entry name" value="CUTINASE"/>
    <property type="match status" value="1"/>
</dbReference>
<feature type="active site" evidence="8">
    <location>
        <position position="150"/>
    </location>
</feature>
<reference evidence="10" key="1">
    <citation type="journal article" date="2020" name="Stud. Mycol.">
        <title>101 Dothideomycetes genomes: a test case for predicting lifestyles and emergence of pathogens.</title>
        <authorList>
            <person name="Haridas S."/>
            <person name="Albert R."/>
            <person name="Binder M."/>
            <person name="Bloem J."/>
            <person name="Labutti K."/>
            <person name="Salamov A."/>
            <person name="Andreopoulos B."/>
            <person name="Baker S."/>
            <person name="Barry K."/>
            <person name="Bills G."/>
            <person name="Bluhm B."/>
            <person name="Cannon C."/>
            <person name="Castanera R."/>
            <person name="Culley D."/>
            <person name="Daum C."/>
            <person name="Ezra D."/>
            <person name="Gonzalez J."/>
            <person name="Henrissat B."/>
            <person name="Kuo A."/>
            <person name="Liang C."/>
            <person name="Lipzen A."/>
            <person name="Lutzoni F."/>
            <person name="Magnuson J."/>
            <person name="Mondo S."/>
            <person name="Nolan M."/>
            <person name="Ohm R."/>
            <person name="Pangilinan J."/>
            <person name="Park H.-J."/>
            <person name="Ramirez L."/>
            <person name="Alfaro M."/>
            <person name="Sun H."/>
            <person name="Tritt A."/>
            <person name="Yoshinaga Y."/>
            <person name="Zwiers L.-H."/>
            <person name="Turgeon B."/>
            <person name="Goodwin S."/>
            <person name="Spatafora J."/>
            <person name="Crous P."/>
            <person name="Grigoriev I."/>
        </authorList>
    </citation>
    <scope>NUCLEOTIDE SEQUENCE</scope>
    <source>
        <strain evidence="10">CBS 130266</strain>
    </source>
</reference>
<feature type="disulfide bond" evidence="9">
    <location>
        <begin position="146"/>
        <end position="153"/>
    </location>
</feature>
<feature type="non-terminal residue" evidence="10">
    <location>
        <position position="1"/>
    </location>
</feature>
<evidence type="ECO:0000256" key="4">
    <source>
        <dbReference type="ARBA" id="ARBA00022729"/>
    </source>
</evidence>
<evidence type="ECO:0000256" key="9">
    <source>
        <dbReference type="PIRSR" id="PIRSR611150-2"/>
    </source>
</evidence>
<dbReference type="GO" id="GO:0016052">
    <property type="term" value="P:carbohydrate catabolic process"/>
    <property type="evidence" value="ECO:0007669"/>
    <property type="project" value="TreeGrafter"/>
</dbReference>
<dbReference type="GO" id="GO:0050525">
    <property type="term" value="F:cutinase activity"/>
    <property type="evidence" value="ECO:0007669"/>
    <property type="project" value="UniProtKB-EC"/>
</dbReference>
<keyword evidence="11" id="KW-1185">Reference proteome</keyword>
<dbReference type="PANTHER" id="PTHR48250">
    <property type="entry name" value="CUTINASE 2-RELATED"/>
    <property type="match status" value="1"/>
</dbReference>
<dbReference type="InterPro" id="IPR029058">
    <property type="entry name" value="AB_hydrolase_fold"/>
</dbReference>
<feature type="disulfide bond" evidence="9">
    <location>
        <begin position="1"/>
        <end position="80"/>
    </location>
</feature>
<dbReference type="AlphaFoldDB" id="A0A9P4TTW1"/>
<dbReference type="Pfam" id="PF01083">
    <property type="entry name" value="Cutinase"/>
    <property type="match status" value="1"/>
</dbReference>
<dbReference type="Proteomes" id="UP000800235">
    <property type="component" value="Unassembled WGS sequence"/>
</dbReference>